<evidence type="ECO:0000256" key="1">
    <source>
        <dbReference type="SAM" id="MobiDB-lite"/>
    </source>
</evidence>
<reference evidence="3" key="1">
    <citation type="journal article" date="2019" name="Int. J. Syst. Evol. Microbiol.">
        <title>The Global Catalogue of Microorganisms (GCM) 10K type strain sequencing project: providing services to taxonomists for standard genome sequencing and annotation.</title>
        <authorList>
            <consortium name="The Broad Institute Genomics Platform"/>
            <consortium name="The Broad Institute Genome Sequencing Center for Infectious Disease"/>
            <person name="Wu L."/>
            <person name="Ma J."/>
        </authorList>
    </citation>
    <scope>NUCLEOTIDE SEQUENCE [LARGE SCALE GENOMIC DNA]</scope>
    <source>
        <strain evidence="3">CGMCC 4.7319</strain>
    </source>
</reference>
<proteinExistence type="predicted"/>
<dbReference type="Proteomes" id="UP000597656">
    <property type="component" value="Unassembled WGS sequence"/>
</dbReference>
<comment type="caution">
    <text evidence="2">The sequence shown here is derived from an EMBL/GenBank/DDBJ whole genome shotgun (WGS) entry which is preliminary data.</text>
</comment>
<feature type="region of interest" description="Disordered" evidence="1">
    <location>
        <begin position="19"/>
        <end position="55"/>
    </location>
</feature>
<feature type="compositionally biased region" description="Basic and acidic residues" evidence="1">
    <location>
        <begin position="31"/>
        <end position="46"/>
    </location>
</feature>
<name>A0ABQ2HJ83_9PSEU</name>
<evidence type="ECO:0000313" key="3">
    <source>
        <dbReference type="Proteomes" id="UP000597656"/>
    </source>
</evidence>
<keyword evidence="3" id="KW-1185">Reference proteome</keyword>
<sequence length="137" mass="14158">MRGNWSSVGVDSKVVPSICNSQFSDSPTNRLRNDEKPSFTHADRSVMPHSARSTGGSCGLTLGGVVVGADGDVDVVGGGVGAVGVGVTGCAEAAVEKAHSRPTTMLSTATPVRHRGGRRPIVRGRMLTAIVRHPRSL</sequence>
<accession>A0ABQ2HJ83</accession>
<gene>
    <name evidence="2" type="ORF">GCM10011609_17160</name>
</gene>
<protein>
    <submittedName>
        <fullName evidence="2">Uncharacterized protein</fullName>
    </submittedName>
</protein>
<dbReference type="EMBL" id="BMNC01000002">
    <property type="protein sequence ID" value="GGM81695.1"/>
    <property type="molecule type" value="Genomic_DNA"/>
</dbReference>
<evidence type="ECO:0000313" key="2">
    <source>
        <dbReference type="EMBL" id="GGM81695.1"/>
    </source>
</evidence>
<feature type="compositionally biased region" description="Polar residues" evidence="1">
    <location>
        <begin position="19"/>
        <end position="30"/>
    </location>
</feature>
<organism evidence="2 3">
    <name type="scientific">Lentzea pudingi</name>
    <dbReference type="NCBI Taxonomy" id="1789439"/>
    <lineage>
        <taxon>Bacteria</taxon>
        <taxon>Bacillati</taxon>
        <taxon>Actinomycetota</taxon>
        <taxon>Actinomycetes</taxon>
        <taxon>Pseudonocardiales</taxon>
        <taxon>Pseudonocardiaceae</taxon>
        <taxon>Lentzea</taxon>
    </lineage>
</organism>